<keyword evidence="2" id="KW-0732">Signal</keyword>
<evidence type="ECO:0000256" key="1">
    <source>
        <dbReference type="SAM" id="MobiDB-lite"/>
    </source>
</evidence>
<name>A0A086T0U0_HAPC1</name>
<feature type="compositionally biased region" description="Acidic residues" evidence="1">
    <location>
        <begin position="171"/>
        <end position="183"/>
    </location>
</feature>
<dbReference type="PANTHER" id="PTHR40633">
    <property type="entry name" value="MATRIX PROTEIN, PUTATIVE (AFU_ORTHOLOGUE AFUA_8G05410)-RELATED"/>
    <property type="match status" value="1"/>
</dbReference>
<dbReference type="OrthoDB" id="5589325at2759"/>
<proteinExistence type="predicted"/>
<organism evidence="3 4">
    <name type="scientific">Hapsidospora chrysogenum (strain ATCC 11550 / CBS 779.69 / DSM 880 / IAM 14645 / JCM 23072 / IMI 49137)</name>
    <name type="common">Acremonium chrysogenum</name>
    <dbReference type="NCBI Taxonomy" id="857340"/>
    <lineage>
        <taxon>Eukaryota</taxon>
        <taxon>Fungi</taxon>
        <taxon>Dikarya</taxon>
        <taxon>Ascomycota</taxon>
        <taxon>Pezizomycotina</taxon>
        <taxon>Sordariomycetes</taxon>
        <taxon>Hypocreomycetidae</taxon>
        <taxon>Hypocreales</taxon>
        <taxon>Bionectriaceae</taxon>
        <taxon>Hapsidospora</taxon>
    </lineage>
</organism>
<protein>
    <submittedName>
        <fullName evidence="3">Uncharacterized protein</fullName>
    </submittedName>
</protein>
<evidence type="ECO:0000256" key="2">
    <source>
        <dbReference type="SAM" id="SignalP"/>
    </source>
</evidence>
<dbReference type="HOGENOM" id="CLU_065618_0_0_1"/>
<gene>
    <name evidence="3" type="ORF">ACRE_062960</name>
</gene>
<dbReference type="EMBL" id="JPKY01000080">
    <property type="protein sequence ID" value="KFH42972.1"/>
    <property type="molecule type" value="Genomic_DNA"/>
</dbReference>
<feature type="chain" id="PRO_5001815224" evidence="2">
    <location>
        <begin position="17"/>
        <end position="222"/>
    </location>
</feature>
<dbReference type="InterPro" id="IPR052982">
    <property type="entry name" value="SRP1/TIP1-like"/>
</dbReference>
<sequence>MKYSLTALSMAALAVAKPAFLNTAFDVQEGQPFTLEFSGCEGGCTITLQHGPNDNLLDFKPLTGDATGGSFTFTLDNVPSDTYAFKIENNETGEDNWSQQFEYEGEGEPIPTVTVTQTAEPESTTSTTTTSSEPTTTTTGKTTTEEETSTMTTPTTSPEKPSNTRTSDPSPTDDDEDEEDDNENAQTTDIPDPDGDNEDAAGSLGAPITLVLAAVAGLLVLH</sequence>
<feature type="region of interest" description="Disordered" evidence="1">
    <location>
        <begin position="114"/>
        <end position="203"/>
    </location>
</feature>
<accession>A0A086T0U0</accession>
<dbReference type="Proteomes" id="UP000029964">
    <property type="component" value="Unassembled WGS sequence"/>
</dbReference>
<evidence type="ECO:0000313" key="4">
    <source>
        <dbReference type="Proteomes" id="UP000029964"/>
    </source>
</evidence>
<dbReference type="PANTHER" id="PTHR40633:SF1">
    <property type="entry name" value="GPI ANCHORED SERINE-THREONINE RICH PROTEIN (AFU_ORTHOLOGUE AFUA_1G03630)"/>
    <property type="match status" value="1"/>
</dbReference>
<keyword evidence="4" id="KW-1185">Reference proteome</keyword>
<feature type="compositionally biased region" description="Low complexity" evidence="1">
    <location>
        <begin position="149"/>
        <end position="170"/>
    </location>
</feature>
<feature type="compositionally biased region" description="Low complexity" evidence="1">
    <location>
        <begin position="116"/>
        <end position="142"/>
    </location>
</feature>
<reference evidence="4" key="1">
    <citation type="journal article" date="2014" name="Genome Announc.">
        <title>Genome sequence and annotation of Acremonium chrysogenum, producer of the beta-lactam antibiotic cephalosporin C.</title>
        <authorList>
            <person name="Terfehr D."/>
            <person name="Dahlmann T.A."/>
            <person name="Specht T."/>
            <person name="Zadra I."/>
            <person name="Kuernsteiner H."/>
            <person name="Kueck U."/>
        </authorList>
    </citation>
    <scope>NUCLEOTIDE SEQUENCE [LARGE SCALE GENOMIC DNA]</scope>
    <source>
        <strain evidence="4">ATCC 11550 / CBS 779.69 / DSM 880 / IAM 14645 / JCM 23072 / IMI 49137</strain>
    </source>
</reference>
<dbReference type="STRING" id="857340.A0A086T0U0"/>
<feature type="signal peptide" evidence="2">
    <location>
        <begin position="1"/>
        <end position="16"/>
    </location>
</feature>
<comment type="caution">
    <text evidence="3">The sequence shown here is derived from an EMBL/GenBank/DDBJ whole genome shotgun (WGS) entry which is preliminary data.</text>
</comment>
<dbReference type="AlphaFoldDB" id="A0A086T0U0"/>
<evidence type="ECO:0000313" key="3">
    <source>
        <dbReference type="EMBL" id="KFH42972.1"/>
    </source>
</evidence>